<gene>
    <name evidence="1" type="ORF">BC6307_07355</name>
</gene>
<name>A0A223KNZ3_9BACI</name>
<dbReference type="EMBL" id="CP018866">
    <property type="protein sequence ID" value="AST91107.1"/>
    <property type="molecule type" value="Genomic_DNA"/>
</dbReference>
<protein>
    <submittedName>
        <fullName evidence="1">Uncharacterized protein</fullName>
    </submittedName>
</protein>
<dbReference type="AlphaFoldDB" id="A0A223KNZ3"/>
<organism evidence="1 2">
    <name type="scientific">Sutcliffiella cohnii</name>
    <dbReference type="NCBI Taxonomy" id="33932"/>
    <lineage>
        <taxon>Bacteria</taxon>
        <taxon>Bacillati</taxon>
        <taxon>Bacillota</taxon>
        <taxon>Bacilli</taxon>
        <taxon>Bacillales</taxon>
        <taxon>Bacillaceae</taxon>
        <taxon>Sutcliffiella</taxon>
    </lineage>
</organism>
<reference evidence="1 2" key="1">
    <citation type="submission" date="2016-12" db="EMBL/GenBank/DDBJ databases">
        <title>The whole genome sequencing and assembly of Bacillus cohnii DSM 6307T strain.</title>
        <authorList>
            <person name="Lee Y.-J."/>
            <person name="Yi H."/>
            <person name="Bahn Y.-S."/>
            <person name="Kim J.F."/>
            <person name="Lee D.-W."/>
        </authorList>
    </citation>
    <scope>NUCLEOTIDE SEQUENCE [LARGE SCALE GENOMIC DNA]</scope>
    <source>
        <strain evidence="1 2">DSM 6307</strain>
    </source>
</reference>
<evidence type="ECO:0000313" key="2">
    <source>
        <dbReference type="Proteomes" id="UP000215224"/>
    </source>
</evidence>
<dbReference type="KEGG" id="bcoh:BC6307_07355"/>
<accession>A0A223KNZ3</accession>
<sequence length="158" mass="18552">MNKSEAIQTLEKCKRILEAVDERLMKQDIQTLEQVMAFIKEGSEQVEKRHTSKKANFDGKRFLQDVQENLSSNELLEKYELNLPTEYLKGSGNIVTLWRELSKTARNKFRIPELQSIYILLNKSATYKKSWTKKKLVEEIDSSVASWLRSERLTKERP</sequence>
<dbReference type="RefSeq" id="WP_066411143.1">
    <property type="nucleotide sequence ID" value="NZ_CP018866.1"/>
</dbReference>
<keyword evidence="2" id="KW-1185">Reference proteome</keyword>
<proteinExistence type="predicted"/>
<dbReference type="Proteomes" id="UP000215224">
    <property type="component" value="Chromosome"/>
</dbReference>
<evidence type="ECO:0000313" key="1">
    <source>
        <dbReference type="EMBL" id="AST91107.1"/>
    </source>
</evidence>